<keyword evidence="1" id="KW-0732">Signal</keyword>
<dbReference type="NCBIfam" id="TIGR01451">
    <property type="entry name" value="B_ant_repeat"/>
    <property type="match status" value="1"/>
</dbReference>
<sequence>MNATHRHHRPPAACLHGPLRSGLLLFCLLAGPAAAQTVQLAARTDLGVGTFTYAMANLDSASDSITTTGPGVLTASALIASVANPALPVTVTQAGNPRYGLASASCVDSTTGTGGMGLLVGNTLTIAPAALLPGATLICSFENAQVDPDLAIVKTADLGTVASGGTVVYTLTASNVGLVDVDNAVVSDIPGAGLSCTSAGSCTSSGGAVCPGTLPAGSLYGGGVTIPSLPVGGSVIVTAACTVTASGQ</sequence>
<evidence type="ECO:0000259" key="3">
    <source>
        <dbReference type="Pfam" id="PF24514"/>
    </source>
</evidence>
<protein>
    <submittedName>
        <fullName evidence="4">Repeat protein (TIGR01451 family)</fullName>
    </submittedName>
</protein>
<name>A0AAW5PHC0_9GAMM</name>
<dbReference type="RefSeq" id="WP_259260806.1">
    <property type="nucleotide sequence ID" value="NZ_JANUEK010000005.1"/>
</dbReference>
<feature type="signal peptide" evidence="1">
    <location>
        <begin position="1"/>
        <end position="35"/>
    </location>
</feature>
<proteinExistence type="predicted"/>
<dbReference type="Proteomes" id="UP001320691">
    <property type="component" value="Unassembled WGS sequence"/>
</dbReference>
<accession>A0AAW5PHC0</accession>
<dbReference type="Pfam" id="PF01345">
    <property type="entry name" value="DUF11"/>
    <property type="match status" value="1"/>
</dbReference>
<dbReference type="InterPro" id="IPR055371">
    <property type="entry name" value="SpaA_PFL_dom_4"/>
</dbReference>
<gene>
    <name evidence="4" type="ORF">M2412_002090</name>
</gene>
<organism evidence="4 5">
    <name type="scientific">Stenotrophomonas rhizophila</name>
    <dbReference type="NCBI Taxonomy" id="216778"/>
    <lineage>
        <taxon>Bacteria</taxon>
        <taxon>Pseudomonadati</taxon>
        <taxon>Pseudomonadota</taxon>
        <taxon>Gammaproteobacteria</taxon>
        <taxon>Lysobacterales</taxon>
        <taxon>Lysobacteraceae</taxon>
        <taxon>Stenotrophomonas</taxon>
    </lineage>
</organism>
<evidence type="ECO:0000313" key="4">
    <source>
        <dbReference type="EMBL" id="MCS4280097.1"/>
    </source>
</evidence>
<feature type="chain" id="PRO_5043767365" evidence="1">
    <location>
        <begin position="36"/>
        <end position="248"/>
    </location>
</feature>
<evidence type="ECO:0000256" key="1">
    <source>
        <dbReference type="SAM" id="SignalP"/>
    </source>
</evidence>
<feature type="domain" description="DUF11" evidence="2">
    <location>
        <begin position="149"/>
        <end position="247"/>
    </location>
</feature>
<reference evidence="4" key="1">
    <citation type="submission" date="2022-08" db="EMBL/GenBank/DDBJ databases">
        <title>Genomic analyses of the natural microbiome of Caenorhabditis elegans.</title>
        <authorList>
            <person name="Samuel B."/>
        </authorList>
    </citation>
    <scope>NUCLEOTIDE SEQUENCE</scope>
    <source>
        <strain evidence="4">BIGb0277</strain>
    </source>
</reference>
<feature type="domain" description="SpaA-like prealbumin fold" evidence="3">
    <location>
        <begin position="38"/>
        <end position="144"/>
    </location>
</feature>
<evidence type="ECO:0000313" key="5">
    <source>
        <dbReference type="Proteomes" id="UP001320691"/>
    </source>
</evidence>
<evidence type="ECO:0000259" key="2">
    <source>
        <dbReference type="Pfam" id="PF01345"/>
    </source>
</evidence>
<dbReference type="AlphaFoldDB" id="A0AAW5PHC0"/>
<dbReference type="EMBL" id="JANUEK010000005">
    <property type="protein sequence ID" value="MCS4280097.1"/>
    <property type="molecule type" value="Genomic_DNA"/>
</dbReference>
<dbReference type="Pfam" id="PF24514">
    <property type="entry name" value="SpaA_4"/>
    <property type="match status" value="1"/>
</dbReference>
<dbReference type="InterPro" id="IPR047589">
    <property type="entry name" value="DUF11_rpt"/>
</dbReference>
<comment type="caution">
    <text evidence="4">The sequence shown here is derived from an EMBL/GenBank/DDBJ whole genome shotgun (WGS) entry which is preliminary data.</text>
</comment>
<dbReference type="InterPro" id="IPR001434">
    <property type="entry name" value="OmcB-like_DUF11"/>
</dbReference>